<evidence type="ECO:0000256" key="6">
    <source>
        <dbReference type="ARBA" id="ARBA00023152"/>
    </source>
</evidence>
<dbReference type="InterPro" id="IPR005995">
    <property type="entry name" value="Pgm_bpd_ind"/>
</dbReference>
<feature type="binding site" evidence="9 12">
    <location>
        <position position="61"/>
    </location>
    <ligand>
        <name>Mn(2+)</name>
        <dbReference type="ChEBI" id="CHEBI:29035"/>
        <label>2</label>
    </ligand>
</feature>
<dbReference type="SUPFAM" id="SSF64158">
    <property type="entry name" value="2,3-Bisphosphoglycerate-independent phosphoglycerate mutase, substrate-binding domain"/>
    <property type="match status" value="1"/>
</dbReference>
<gene>
    <name evidence="9" type="primary">gpmI</name>
    <name evidence="15" type="ORF">A2750_01310</name>
</gene>
<dbReference type="GO" id="GO:0006096">
    <property type="term" value="P:glycolytic process"/>
    <property type="evidence" value="ECO:0007669"/>
    <property type="project" value="UniProtKB-UniRule"/>
</dbReference>
<dbReference type="Pfam" id="PF01676">
    <property type="entry name" value="Metalloenzyme"/>
    <property type="match status" value="1"/>
</dbReference>
<evidence type="ECO:0000259" key="13">
    <source>
        <dbReference type="Pfam" id="PF01676"/>
    </source>
</evidence>
<comment type="catalytic activity">
    <reaction evidence="1 9">
        <text>(2R)-2-phosphoglycerate = (2R)-3-phosphoglycerate</text>
        <dbReference type="Rhea" id="RHEA:15901"/>
        <dbReference type="ChEBI" id="CHEBI:58272"/>
        <dbReference type="ChEBI" id="CHEBI:58289"/>
        <dbReference type="EC" id="5.4.2.12"/>
    </reaction>
</comment>
<feature type="binding site" evidence="9 12">
    <location>
        <position position="434"/>
    </location>
    <ligand>
        <name>Mn(2+)</name>
        <dbReference type="ChEBI" id="CHEBI:29035"/>
        <label>2</label>
    </ligand>
</feature>
<evidence type="ECO:0000256" key="4">
    <source>
        <dbReference type="ARBA" id="ARBA00008819"/>
    </source>
</evidence>
<dbReference type="GO" id="GO:0005829">
    <property type="term" value="C:cytosol"/>
    <property type="evidence" value="ECO:0007669"/>
    <property type="project" value="TreeGrafter"/>
</dbReference>
<dbReference type="GO" id="GO:0006007">
    <property type="term" value="P:glucose catabolic process"/>
    <property type="evidence" value="ECO:0007669"/>
    <property type="project" value="InterPro"/>
</dbReference>
<comment type="similarity">
    <text evidence="4 9">Belongs to the BPG-independent phosphoglycerate mutase family.</text>
</comment>
<feature type="binding site" evidence="9 12">
    <location>
        <position position="452"/>
    </location>
    <ligand>
        <name>Mn(2+)</name>
        <dbReference type="ChEBI" id="CHEBI:29035"/>
        <label>1</label>
    </ligand>
</feature>
<evidence type="ECO:0000256" key="5">
    <source>
        <dbReference type="ARBA" id="ARBA00022723"/>
    </source>
</evidence>
<dbReference type="SUPFAM" id="SSF53649">
    <property type="entry name" value="Alkaline phosphatase-like"/>
    <property type="match status" value="1"/>
</dbReference>
<dbReference type="Gene3D" id="3.40.1450.10">
    <property type="entry name" value="BPG-independent phosphoglycerate mutase, domain B"/>
    <property type="match status" value="1"/>
</dbReference>
<evidence type="ECO:0000256" key="2">
    <source>
        <dbReference type="ARBA" id="ARBA00002315"/>
    </source>
</evidence>
<evidence type="ECO:0000256" key="12">
    <source>
        <dbReference type="PIRSR" id="PIRSR001492-3"/>
    </source>
</evidence>
<evidence type="ECO:0000256" key="1">
    <source>
        <dbReference type="ARBA" id="ARBA00000370"/>
    </source>
</evidence>
<feature type="binding site" evidence="9 12">
    <location>
        <position position="11"/>
    </location>
    <ligand>
        <name>Mn(2+)</name>
        <dbReference type="ChEBI" id="CHEBI:29035"/>
        <label>2</label>
    </ligand>
</feature>
<keyword evidence="6 9" id="KW-0324">Glycolysis</keyword>
<dbReference type="GO" id="GO:0004619">
    <property type="term" value="F:phosphoglycerate mutase activity"/>
    <property type="evidence" value="ECO:0007669"/>
    <property type="project" value="UniProtKB-UniRule"/>
</dbReference>
<dbReference type="InterPro" id="IPR011258">
    <property type="entry name" value="BPG-indep_PGM_N"/>
</dbReference>
<keyword evidence="8 9" id="KW-0413">Isomerase</keyword>
<dbReference type="Gene3D" id="3.40.720.10">
    <property type="entry name" value="Alkaline Phosphatase, subunit A"/>
    <property type="match status" value="1"/>
</dbReference>
<comment type="cofactor">
    <cofactor evidence="9">
        <name>Mn(2+)</name>
        <dbReference type="ChEBI" id="CHEBI:29035"/>
    </cofactor>
    <text evidence="9">Binds 2 manganese ions per subunit.</text>
</comment>
<dbReference type="PANTHER" id="PTHR31637:SF0">
    <property type="entry name" value="2,3-BISPHOSPHOGLYCERATE-INDEPENDENT PHOSPHOGLYCERATE MUTASE"/>
    <property type="match status" value="1"/>
</dbReference>
<reference evidence="15 16" key="1">
    <citation type="journal article" date="2016" name="Nat. Commun.">
        <title>Thousands of microbial genomes shed light on interconnected biogeochemical processes in an aquifer system.</title>
        <authorList>
            <person name="Anantharaman K."/>
            <person name="Brown C.T."/>
            <person name="Hug L.A."/>
            <person name="Sharon I."/>
            <person name="Castelle C.J."/>
            <person name="Probst A.J."/>
            <person name="Thomas B.C."/>
            <person name="Singh A."/>
            <person name="Wilkins M.J."/>
            <person name="Karaoz U."/>
            <person name="Brodie E.L."/>
            <person name="Williams K.H."/>
            <person name="Hubbard S.S."/>
            <person name="Banfield J.F."/>
        </authorList>
    </citation>
    <scope>NUCLEOTIDE SEQUENCE [LARGE SCALE GENOMIC DNA]</scope>
</reference>
<dbReference type="GO" id="GO:0030145">
    <property type="term" value="F:manganese ion binding"/>
    <property type="evidence" value="ECO:0007669"/>
    <property type="project" value="UniProtKB-UniRule"/>
</dbReference>
<dbReference type="Pfam" id="PF06415">
    <property type="entry name" value="iPGM_N"/>
    <property type="match status" value="1"/>
</dbReference>
<comment type="caution">
    <text evidence="9">Lacks conserved residue(s) required for the propagation of feature annotation.</text>
</comment>
<evidence type="ECO:0000256" key="8">
    <source>
        <dbReference type="ARBA" id="ARBA00023235"/>
    </source>
</evidence>
<feature type="binding site" evidence="9">
    <location>
        <position position="189"/>
    </location>
    <ligand>
        <name>substrate</name>
    </ligand>
</feature>
<feature type="domain" description="Metalloenzyme" evidence="13">
    <location>
        <begin position="3"/>
        <end position="501"/>
    </location>
</feature>
<feature type="binding site" evidence="9 12">
    <location>
        <position position="396"/>
    </location>
    <ligand>
        <name>Mn(2+)</name>
        <dbReference type="ChEBI" id="CHEBI:29035"/>
        <label>1</label>
    </ligand>
</feature>
<evidence type="ECO:0000256" key="9">
    <source>
        <dbReference type="HAMAP-Rule" id="MF_01038"/>
    </source>
</evidence>
<dbReference type="AlphaFoldDB" id="A0A1F8F7K9"/>
<dbReference type="PANTHER" id="PTHR31637">
    <property type="entry name" value="2,3-BISPHOSPHOGLYCERATE-INDEPENDENT PHOSPHOGLYCERATE MUTASE"/>
    <property type="match status" value="1"/>
</dbReference>
<feature type="binding site" evidence="9">
    <location>
        <position position="183"/>
    </location>
    <ligand>
        <name>substrate</name>
    </ligand>
</feature>
<dbReference type="NCBIfam" id="TIGR01307">
    <property type="entry name" value="pgm_bpd_ind"/>
    <property type="match status" value="1"/>
</dbReference>
<evidence type="ECO:0000313" key="15">
    <source>
        <dbReference type="EMBL" id="OGN08236.1"/>
    </source>
</evidence>
<protein>
    <recommendedName>
        <fullName evidence="9 10">2,3-bisphosphoglycerate-independent phosphoglycerate mutase</fullName>
        <shortName evidence="9">BPG-independent PGAM</shortName>
        <shortName evidence="9">Phosphoglyceromutase</shortName>
        <shortName evidence="9">iPGM</shortName>
        <ecNumber evidence="9 10">5.4.2.12</ecNumber>
    </recommendedName>
</protein>
<name>A0A1F8F7K9_9BACT</name>
<feature type="binding site" evidence="9">
    <location>
        <position position="122"/>
    </location>
    <ligand>
        <name>substrate</name>
    </ligand>
</feature>
<evidence type="ECO:0000256" key="3">
    <source>
        <dbReference type="ARBA" id="ARBA00004798"/>
    </source>
</evidence>
<comment type="caution">
    <text evidence="15">The sequence shown here is derived from an EMBL/GenBank/DDBJ whole genome shotgun (WGS) entry which is preliminary data.</text>
</comment>
<feature type="binding site" evidence="9 12">
    <location>
        <position position="433"/>
    </location>
    <ligand>
        <name>Mn(2+)</name>
        <dbReference type="ChEBI" id="CHEBI:29035"/>
        <label>2</label>
    </ligand>
</feature>
<accession>A0A1F8F7K9</accession>
<dbReference type="InterPro" id="IPR036646">
    <property type="entry name" value="PGAM_B_sf"/>
</dbReference>
<dbReference type="HAMAP" id="MF_01038">
    <property type="entry name" value="GpmI"/>
    <property type="match status" value="1"/>
</dbReference>
<comment type="pathway">
    <text evidence="3 9">Carbohydrate degradation; glycolysis; pyruvate from D-glyceraldehyde 3-phosphate: step 3/5.</text>
</comment>
<evidence type="ECO:0000256" key="10">
    <source>
        <dbReference type="NCBIfam" id="TIGR01307"/>
    </source>
</evidence>
<feature type="binding site" evidence="9 12">
    <location>
        <position position="392"/>
    </location>
    <ligand>
        <name>Mn(2+)</name>
        <dbReference type="ChEBI" id="CHEBI:29035"/>
        <label>1</label>
    </ligand>
</feature>
<dbReference type="FunFam" id="3.40.1450.10:FF:000002">
    <property type="entry name" value="2,3-bisphosphoglycerate-independent phosphoglycerate mutase"/>
    <property type="match status" value="1"/>
</dbReference>
<feature type="binding site" evidence="9">
    <location>
        <position position="327"/>
    </location>
    <ligand>
        <name>substrate</name>
    </ligand>
</feature>
<keyword evidence="5 9" id="KW-0479">Metal-binding</keyword>
<evidence type="ECO:0000256" key="7">
    <source>
        <dbReference type="ARBA" id="ARBA00023211"/>
    </source>
</evidence>
<evidence type="ECO:0000259" key="14">
    <source>
        <dbReference type="Pfam" id="PF06415"/>
    </source>
</evidence>
<dbReference type="EMBL" id="MGJL01000009">
    <property type="protein sequence ID" value="OGN08236.1"/>
    <property type="molecule type" value="Genomic_DNA"/>
</dbReference>
<keyword evidence="7 9" id="KW-0464">Manganese</keyword>
<sequence length="516" mass="56652">MMKPVVLAILDGWGFSRQTLGNAIAEANTPNLDSIQTQYPFILLQASGKGAGLDWGETGNSEVGHLTIGAGRVIFQYLSRINKAVGSGEFYQNSALLGAMEHAKKNNSALHILGLLTSNSVHAYFGHLTALLKMAKTQDVPKVSLHLFTDGKDSGLKEAPNLLRKLQLEISQNTGTLSTLVGRDYAMDRDNNWGLTAKAYGLFVNGAGEPATDMFAKLTEFYGQGLDDKKVPPILLSKDGVIRDNDALVFFNFREDSMRQITRAFVEEDFNGFERTKLNGLFVASMTEYLENANLHVAFSPPEVINGLAEVLSKNGKKQLHIAETEKYAHVTYFFNGLRNGPFEGEDNVLIQSFKNLSENPEMKTVEIGQNVVEELNRGFYDFIVINFANADVLAHAGKAESVKKGVEVIDGVIGEIKNKVLEKGGALLITADHGNAESIIYKVSGEIETKHNQNPVPLYLIAKDYERPRTFDEINRNTENASALLADVAPTILELLGIKKPPEMTGESLLRLFGN</sequence>
<dbReference type="Proteomes" id="UP000178023">
    <property type="component" value="Unassembled WGS sequence"/>
</dbReference>
<dbReference type="InterPro" id="IPR006124">
    <property type="entry name" value="Metalloenzyme"/>
</dbReference>
<organism evidence="15 16">
    <name type="scientific">Candidatus Yanofskybacteria bacterium RIFCSPHIGHO2_01_FULL_45_42</name>
    <dbReference type="NCBI Taxonomy" id="1802671"/>
    <lineage>
        <taxon>Bacteria</taxon>
        <taxon>Candidatus Yanofskyibacteriota</taxon>
    </lineage>
</organism>
<evidence type="ECO:0000256" key="11">
    <source>
        <dbReference type="PIRSR" id="PIRSR001492-1"/>
    </source>
</evidence>
<feature type="active site" description="Phosphoserine intermediate" evidence="9 11">
    <location>
        <position position="61"/>
    </location>
</feature>
<comment type="function">
    <text evidence="2 9">Catalyzes the interconversion of 2-phosphoglycerate and 3-phosphoglycerate.</text>
</comment>
<evidence type="ECO:0000313" key="16">
    <source>
        <dbReference type="Proteomes" id="UP000178023"/>
    </source>
</evidence>
<dbReference type="InterPro" id="IPR017850">
    <property type="entry name" value="Alkaline_phosphatase_core_sf"/>
</dbReference>
<dbReference type="EC" id="5.4.2.12" evidence="9 10"/>
<comment type="subunit">
    <text evidence="9">Monomer.</text>
</comment>
<dbReference type="CDD" id="cd16010">
    <property type="entry name" value="iPGM"/>
    <property type="match status" value="1"/>
</dbReference>
<feature type="domain" description="BPG-independent PGAM N-terminal" evidence="14">
    <location>
        <begin position="81"/>
        <end position="289"/>
    </location>
</feature>
<proteinExistence type="inferred from homology"/>
<dbReference type="UniPathway" id="UPA00109">
    <property type="reaction ID" value="UER00186"/>
</dbReference>
<dbReference type="PIRSF" id="PIRSF001492">
    <property type="entry name" value="IPGAM"/>
    <property type="match status" value="1"/>
</dbReference>